<feature type="compositionally biased region" description="Polar residues" evidence="1">
    <location>
        <begin position="86"/>
        <end position="117"/>
    </location>
</feature>
<keyword evidence="2" id="KW-0732">Signal</keyword>
<feature type="compositionally biased region" description="Low complexity" evidence="1">
    <location>
        <begin position="26"/>
        <end position="39"/>
    </location>
</feature>
<gene>
    <name evidence="3" type="ORF">APZ41_000220</name>
</gene>
<sequence>MVTWKNALATTAATLALGAVLSAAPVAAQTATAPSASGQPHMRGHGAMPQHHRMPRNRMQDQQSASADDSAADRLNAESLQRARGGQNSPSGMSDTTPTLNNMSGQDAQRGMNTGSQPMVPFR</sequence>
<comment type="caution">
    <text evidence="3">The sequence shown here is derived from an EMBL/GenBank/DDBJ whole genome shotgun (WGS) entry which is preliminary data.</text>
</comment>
<evidence type="ECO:0000256" key="1">
    <source>
        <dbReference type="SAM" id="MobiDB-lite"/>
    </source>
</evidence>
<protein>
    <recommendedName>
        <fullName evidence="5">Secreted protein</fullName>
    </recommendedName>
</protein>
<dbReference type="Proteomes" id="UP000054844">
    <property type="component" value="Unassembled WGS sequence"/>
</dbReference>
<evidence type="ECO:0000256" key="2">
    <source>
        <dbReference type="SAM" id="SignalP"/>
    </source>
</evidence>
<organism evidence="3 4">
    <name type="scientific">Roseomonas mucosa</name>
    <dbReference type="NCBI Taxonomy" id="207340"/>
    <lineage>
        <taxon>Bacteria</taxon>
        <taxon>Pseudomonadati</taxon>
        <taxon>Pseudomonadota</taxon>
        <taxon>Alphaproteobacteria</taxon>
        <taxon>Acetobacterales</taxon>
        <taxon>Roseomonadaceae</taxon>
        <taxon>Roseomonas</taxon>
    </lineage>
</organism>
<accession>A0A1S8D9J2</accession>
<dbReference type="EMBL" id="LLWF02000001">
    <property type="protein sequence ID" value="ONH85053.1"/>
    <property type="molecule type" value="Genomic_DNA"/>
</dbReference>
<feature type="signal peptide" evidence="2">
    <location>
        <begin position="1"/>
        <end position="28"/>
    </location>
</feature>
<dbReference type="AlphaFoldDB" id="A0A1S8D9J2"/>
<evidence type="ECO:0000313" key="4">
    <source>
        <dbReference type="Proteomes" id="UP000054844"/>
    </source>
</evidence>
<dbReference type="STRING" id="207340.APZ41_000220"/>
<keyword evidence="4" id="KW-1185">Reference proteome</keyword>
<evidence type="ECO:0008006" key="5">
    <source>
        <dbReference type="Google" id="ProtNLM"/>
    </source>
</evidence>
<dbReference type="RefSeq" id="WP_058389485.1">
    <property type="nucleotide sequence ID" value="NZ_LLWF02000001.1"/>
</dbReference>
<feature type="chain" id="PRO_5010568266" description="Secreted protein" evidence="2">
    <location>
        <begin position="29"/>
        <end position="123"/>
    </location>
</feature>
<reference evidence="3" key="1">
    <citation type="submission" date="2016-12" db="EMBL/GenBank/DDBJ databases">
        <title>Draft genome sequence of Roseomonas mucosa strain AU37, isolated from a peripheral intravenous catheter.</title>
        <authorList>
            <person name="Choudhury M.A."/>
            <person name="Sidjabat H.E."/>
            <person name="Wailan A.M."/>
            <person name="Zhang L."/>
            <person name="Marsh N.M."/>
            <person name="Rickard C.M."/>
            <person name="Davies M."/>
            <person name="Mcmillan D.J."/>
        </authorList>
    </citation>
    <scope>NUCLEOTIDE SEQUENCE [LARGE SCALE GENOMIC DNA]</scope>
    <source>
        <strain evidence="3">AU37</strain>
    </source>
</reference>
<feature type="region of interest" description="Disordered" evidence="1">
    <location>
        <begin position="26"/>
        <end position="123"/>
    </location>
</feature>
<name>A0A1S8D9J2_9PROT</name>
<dbReference type="OrthoDB" id="7284393at2"/>
<evidence type="ECO:0000313" key="3">
    <source>
        <dbReference type="EMBL" id="ONH85053.1"/>
    </source>
</evidence>
<feature type="compositionally biased region" description="Low complexity" evidence="1">
    <location>
        <begin position="60"/>
        <end position="69"/>
    </location>
</feature>
<proteinExistence type="predicted"/>